<protein>
    <submittedName>
        <fullName evidence="1">Uncharacterized protein</fullName>
    </submittedName>
</protein>
<dbReference type="AlphaFoldDB" id="A0A6H0RX24"/>
<name>A0A6H0RX24_9MYCO</name>
<dbReference type="KEGG" id="mfre:EXE63_02000"/>
<proteinExistence type="predicted"/>
<organism evidence="1 2">
    <name type="scientific">Mycolicibacterium frederiksbergense</name>
    <dbReference type="NCBI Taxonomy" id="117567"/>
    <lineage>
        <taxon>Bacteria</taxon>
        <taxon>Bacillati</taxon>
        <taxon>Actinomycetota</taxon>
        <taxon>Actinomycetes</taxon>
        <taxon>Mycobacteriales</taxon>
        <taxon>Mycobacteriaceae</taxon>
        <taxon>Mycolicibacterium</taxon>
    </lineage>
</organism>
<accession>A0A6H0RX24</accession>
<keyword evidence="1" id="KW-0614">Plasmid</keyword>
<dbReference type="Proteomes" id="UP000501849">
    <property type="component" value="Plasmid unnamed2"/>
</dbReference>
<keyword evidence="2" id="KW-1185">Reference proteome</keyword>
<evidence type="ECO:0000313" key="2">
    <source>
        <dbReference type="Proteomes" id="UP000501849"/>
    </source>
</evidence>
<reference evidence="1 2" key="1">
    <citation type="submission" date="2019-04" db="EMBL/GenBank/DDBJ databases">
        <title>Draft, Whole-Genome Sequence of the Anthracene-degrading Mycobacterium frederiksbergense LB501T, Isolated from a Polycyclic Aromatic Hydrocarbon (PAH)-Contaminated Soil.</title>
        <authorList>
            <person name="Augelletti F."/>
        </authorList>
    </citation>
    <scope>NUCLEOTIDE SEQUENCE [LARGE SCALE GENOMIC DNA]</scope>
    <source>
        <strain evidence="1 2">LB 501T</strain>
        <plasmid evidence="1 2">unnamed2</plasmid>
    </source>
</reference>
<geneLocation type="plasmid" evidence="1 2">
    <name>unnamed2</name>
</geneLocation>
<evidence type="ECO:0000313" key="1">
    <source>
        <dbReference type="EMBL" id="QIV79822.1"/>
    </source>
</evidence>
<gene>
    <name evidence="1" type="ORF">EXE63_02000</name>
</gene>
<sequence length="89" mass="8898">MQTESKSPAEVAGLALDARSASLTVSEPVMRINATTARTTAPITMSIFRLELRAGRGGCGGPGRPSGGWGPQCCWGGGPYHGGGGGVAP</sequence>
<dbReference type="EMBL" id="CP038798">
    <property type="protein sequence ID" value="QIV79822.1"/>
    <property type="molecule type" value="Genomic_DNA"/>
</dbReference>